<feature type="transmembrane region" description="Helical" evidence="2">
    <location>
        <begin position="159"/>
        <end position="182"/>
    </location>
</feature>
<feature type="transmembrane region" description="Helical" evidence="2">
    <location>
        <begin position="121"/>
        <end position="147"/>
    </location>
</feature>
<evidence type="ECO:0000256" key="1">
    <source>
        <dbReference type="SAM" id="MobiDB-lite"/>
    </source>
</evidence>
<evidence type="ECO:0000313" key="5">
    <source>
        <dbReference type="Proteomes" id="UP000313359"/>
    </source>
</evidence>
<feature type="transmembrane region" description="Helical" evidence="2">
    <location>
        <begin position="49"/>
        <end position="70"/>
    </location>
</feature>
<name>A0A5C2SKN6_9APHY</name>
<evidence type="ECO:0000259" key="3">
    <source>
        <dbReference type="Pfam" id="PF20152"/>
    </source>
</evidence>
<feature type="region of interest" description="Disordered" evidence="1">
    <location>
        <begin position="302"/>
        <end position="321"/>
    </location>
</feature>
<protein>
    <recommendedName>
        <fullName evidence="3">DUF6534 domain-containing protein</fullName>
    </recommendedName>
</protein>
<evidence type="ECO:0000313" key="4">
    <source>
        <dbReference type="EMBL" id="RPD63687.1"/>
    </source>
</evidence>
<proteinExistence type="predicted"/>
<reference evidence="4" key="1">
    <citation type="journal article" date="2018" name="Genome Biol. Evol.">
        <title>Genomics and development of Lentinus tigrinus, a white-rot wood-decaying mushroom with dimorphic fruiting bodies.</title>
        <authorList>
            <person name="Wu B."/>
            <person name="Xu Z."/>
            <person name="Knudson A."/>
            <person name="Carlson A."/>
            <person name="Chen N."/>
            <person name="Kovaka S."/>
            <person name="LaButti K."/>
            <person name="Lipzen A."/>
            <person name="Pennachio C."/>
            <person name="Riley R."/>
            <person name="Schakwitz W."/>
            <person name="Umezawa K."/>
            <person name="Ohm R.A."/>
            <person name="Grigoriev I.V."/>
            <person name="Nagy L.G."/>
            <person name="Gibbons J."/>
            <person name="Hibbett D."/>
        </authorList>
    </citation>
    <scope>NUCLEOTIDE SEQUENCE [LARGE SCALE GENOMIC DNA]</scope>
    <source>
        <strain evidence="4">ALCF2SS1-6</strain>
    </source>
</reference>
<keyword evidence="5" id="KW-1185">Reference proteome</keyword>
<keyword evidence="2" id="KW-0472">Membrane</keyword>
<dbReference type="STRING" id="1328759.A0A5C2SKN6"/>
<dbReference type="InterPro" id="IPR045339">
    <property type="entry name" value="DUF6534"/>
</dbReference>
<dbReference type="Pfam" id="PF20152">
    <property type="entry name" value="DUF6534"/>
    <property type="match status" value="1"/>
</dbReference>
<dbReference type="OrthoDB" id="2749860at2759"/>
<organism evidence="4 5">
    <name type="scientific">Lentinus tigrinus ALCF2SS1-6</name>
    <dbReference type="NCBI Taxonomy" id="1328759"/>
    <lineage>
        <taxon>Eukaryota</taxon>
        <taxon>Fungi</taxon>
        <taxon>Dikarya</taxon>
        <taxon>Basidiomycota</taxon>
        <taxon>Agaricomycotina</taxon>
        <taxon>Agaricomycetes</taxon>
        <taxon>Polyporales</taxon>
        <taxon>Polyporaceae</taxon>
        <taxon>Lentinus</taxon>
    </lineage>
</organism>
<dbReference type="EMBL" id="ML122255">
    <property type="protein sequence ID" value="RPD63687.1"/>
    <property type="molecule type" value="Genomic_DNA"/>
</dbReference>
<dbReference type="Proteomes" id="UP000313359">
    <property type="component" value="Unassembled WGS sequence"/>
</dbReference>
<keyword evidence="2" id="KW-1133">Transmembrane helix</keyword>
<feature type="transmembrane region" description="Helical" evidence="2">
    <location>
        <begin position="202"/>
        <end position="225"/>
    </location>
</feature>
<dbReference type="PANTHER" id="PTHR40465:SF1">
    <property type="entry name" value="DUF6534 DOMAIN-CONTAINING PROTEIN"/>
    <property type="match status" value="1"/>
</dbReference>
<feature type="domain" description="DUF6534" evidence="3">
    <location>
        <begin position="167"/>
        <end position="279"/>
    </location>
</feature>
<dbReference type="AlphaFoldDB" id="A0A5C2SKN6"/>
<evidence type="ECO:0000256" key="2">
    <source>
        <dbReference type="SAM" id="Phobius"/>
    </source>
</evidence>
<feature type="transmembrane region" description="Helical" evidence="2">
    <location>
        <begin position="90"/>
        <end position="109"/>
    </location>
</feature>
<sequence>MVSIAATTENTLGAILIGNIVAAFLYGMTTLQTYMYFGRCRGDSVPLRSLVAFLWILDTTHTVFVSHAVYTSTVARVGDAAASASPIWSMIAQVVVMGVNDAIIRTIFCHRILILSNRNRWAYGINAVMSFVVFCQMIFVCISALPFNPWPSLSFSTLFYMNMSTDVFADAMICVTMSWLLLREKSSMNFRRTNHVIHTLMLYSVSTGALATLCYLGCLISYAVAPNTSIFLAFITNISKRASQSHDSLCAACQTSQMIRGRTLAVFLNSLLASLNSRETIRAQMAFTGILSLPSPGSQWLGTGSSDGQGREGLSSGELSA</sequence>
<feature type="transmembrane region" description="Helical" evidence="2">
    <location>
        <begin position="12"/>
        <end position="37"/>
    </location>
</feature>
<dbReference type="PANTHER" id="PTHR40465">
    <property type="entry name" value="CHROMOSOME 1, WHOLE GENOME SHOTGUN SEQUENCE"/>
    <property type="match status" value="1"/>
</dbReference>
<accession>A0A5C2SKN6</accession>
<gene>
    <name evidence="4" type="ORF">L227DRAFT_358653</name>
</gene>
<keyword evidence="2" id="KW-0812">Transmembrane</keyword>